<name>A0A8H6DP60_9HYPO</name>
<feature type="region of interest" description="Disordered" evidence="1">
    <location>
        <begin position="22"/>
        <end position="46"/>
    </location>
</feature>
<evidence type="ECO:0000313" key="4">
    <source>
        <dbReference type="Proteomes" id="UP000544331"/>
    </source>
</evidence>
<organism evidence="3 4">
    <name type="scientific">Fusarium mundagurra</name>
    <dbReference type="NCBI Taxonomy" id="1567541"/>
    <lineage>
        <taxon>Eukaryota</taxon>
        <taxon>Fungi</taxon>
        <taxon>Dikarya</taxon>
        <taxon>Ascomycota</taxon>
        <taxon>Pezizomycotina</taxon>
        <taxon>Sordariomycetes</taxon>
        <taxon>Hypocreomycetidae</taxon>
        <taxon>Hypocreales</taxon>
        <taxon>Nectriaceae</taxon>
        <taxon>Fusarium</taxon>
        <taxon>Fusarium fujikuroi species complex</taxon>
    </lineage>
</organism>
<feature type="region of interest" description="Disordered" evidence="1">
    <location>
        <begin position="90"/>
        <end position="114"/>
    </location>
</feature>
<gene>
    <name evidence="3" type="ORF">FMUND_1266</name>
</gene>
<evidence type="ECO:0000259" key="2">
    <source>
        <dbReference type="Pfam" id="PF20516"/>
    </source>
</evidence>
<dbReference type="AlphaFoldDB" id="A0A8H6DP60"/>
<dbReference type="InterPro" id="IPR046797">
    <property type="entry name" value="PDDEXK_12"/>
</dbReference>
<comment type="caution">
    <text evidence="3">The sequence shown here is derived from an EMBL/GenBank/DDBJ whole genome shotgun (WGS) entry which is preliminary data.</text>
</comment>
<dbReference type="OrthoDB" id="4161186at2759"/>
<dbReference type="Pfam" id="PF20516">
    <property type="entry name" value="PDDEXK_12"/>
    <property type="match status" value="1"/>
</dbReference>
<accession>A0A8H6DP60</accession>
<keyword evidence="4" id="KW-1185">Reference proteome</keyword>
<evidence type="ECO:0000313" key="3">
    <source>
        <dbReference type="EMBL" id="KAF5723945.1"/>
    </source>
</evidence>
<feature type="compositionally biased region" description="Low complexity" evidence="1">
    <location>
        <begin position="98"/>
        <end position="113"/>
    </location>
</feature>
<proteinExistence type="predicted"/>
<reference evidence="3 4" key="1">
    <citation type="submission" date="2020-05" db="EMBL/GenBank/DDBJ databases">
        <title>Identification and distribution of gene clusters putatively required for synthesis of sphingolipid metabolism inhibitors in phylogenetically diverse species of the filamentous fungus Fusarium.</title>
        <authorList>
            <person name="Kim H.-S."/>
            <person name="Busman M."/>
            <person name="Brown D.W."/>
            <person name="Divon H."/>
            <person name="Uhlig S."/>
            <person name="Proctor R.H."/>
        </authorList>
    </citation>
    <scope>NUCLEOTIDE SEQUENCE [LARGE SCALE GENOMIC DNA]</scope>
    <source>
        <strain evidence="3 4">NRRL 66235</strain>
    </source>
</reference>
<evidence type="ECO:0000256" key="1">
    <source>
        <dbReference type="SAM" id="MobiDB-lite"/>
    </source>
</evidence>
<dbReference type="EMBL" id="JAAOAN010000050">
    <property type="protein sequence ID" value="KAF5723945.1"/>
    <property type="molecule type" value="Genomic_DNA"/>
</dbReference>
<feature type="domain" description="PD-(D/E)XK nuclease-like" evidence="2">
    <location>
        <begin position="180"/>
        <end position="257"/>
    </location>
</feature>
<dbReference type="Proteomes" id="UP000544331">
    <property type="component" value="Unassembled WGS sequence"/>
</dbReference>
<sequence length="267" mass="29924">MQDRITAWIENLPQFYPHKLSQDLETSEPAPSSPARKRNNSVQAQELGHQSALSILSIEIEGPETPTRNRQRLHIDAGLELTPRPQYETLNEQIKAPSSCTSSSASGRTRSTSPLKRQFLELRLDEGGLETKALNVDALETLPNPEVVSLLRTMRRIGNCRGILPQDMRDEILQGHGVKQDGLDDWDLAFKESNAFAHLPGRIPSAKEIELVCNWTTDCIDSKHEEAGWNDEVHFRLLQAIFREPGEKIGGLFNITTRQAAHSFGLT</sequence>
<protein>
    <recommendedName>
        <fullName evidence="2">PD-(D/E)XK nuclease-like domain-containing protein</fullName>
    </recommendedName>
</protein>